<feature type="region of interest" description="Disordered" evidence="1">
    <location>
        <begin position="1"/>
        <end position="33"/>
    </location>
</feature>
<organism evidence="2 3">
    <name type="scientific">Liparis tanakae</name>
    <name type="common">Tanaka's snailfish</name>
    <dbReference type="NCBI Taxonomy" id="230148"/>
    <lineage>
        <taxon>Eukaryota</taxon>
        <taxon>Metazoa</taxon>
        <taxon>Chordata</taxon>
        <taxon>Craniata</taxon>
        <taxon>Vertebrata</taxon>
        <taxon>Euteleostomi</taxon>
        <taxon>Actinopterygii</taxon>
        <taxon>Neopterygii</taxon>
        <taxon>Teleostei</taxon>
        <taxon>Neoteleostei</taxon>
        <taxon>Acanthomorphata</taxon>
        <taxon>Eupercaria</taxon>
        <taxon>Perciformes</taxon>
        <taxon>Cottioidei</taxon>
        <taxon>Cottales</taxon>
        <taxon>Liparidae</taxon>
        <taxon>Liparis</taxon>
    </lineage>
</organism>
<keyword evidence="3" id="KW-1185">Reference proteome</keyword>
<evidence type="ECO:0000256" key="1">
    <source>
        <dbReference type="SAM" id="MobiDB-lite"/>
    </source>
</evidence>
<dbReference type="Proteomes" id="UP000314294">
    <property type="component" value="Unassembled WGS sequence"/>
</dbReference>
<dbReference type="AlphaFoldDB" id="A0A4Z2F1A4"/>
<accession>A0A4Z2F1A4</accession>
<sequence>MRAFQPGSAGREGRRQNQKPLYGRLDGSGETCEHTNSFTWRQERFSHRSSGPSGRWFYGTNEGQSCSQQLLTWSHFPNQVTSAFGSRLLGVFPEPSERGALNLLDC</sequence>
<gene>
    <name evidence="2" type="ORF">EYF80_054843</name>
</gene>
<reference evidence="2 3" key="1">
    <citation type="submission" date="2019-03" db="EMBL/GenBank/DDBJ databases">
        <title>First draft genome of Liparis tanakae, snailfish: a comprehensive survey of snailfish specific genes.</title>
        <authorList>
            <person name="Kim W."/>
            <person name="Song I."/>
            <person name="Jeong J.-H."/>
            <person name="Kim D."/>
            <person name="Kim S."/>
            <person name="Ryu S."/>
            <person name="Song J.Y."/>
            <person name="Lee S.K."/>
        </authorList>
    </citation>
    <scope>NUCLEOTIDE SEQUENCE [LARGE SCALE GENOMIC DNA]</scope>
    <source>
        <tissue evidence="2">Muscle</tissue>
    </source>
</reference>
<evidence type="ECO:0000313" key="3">
    <source>
        <dbReference type="Proteomes" id="UP000314294"/>
    </source>
</evidence>
<protein>
    <submittedName>
        <fullName evidence="2">Uncharacterized protein</fullName>
    </submittedName>
</protein>
<evidence type="ECO:0000313" key="2">
    <source>
        <dbReference type="EMBL" id="TNN34987.1"/>
    </source>
</evidence>
<comment type="caution">
    <text evidence="2">The sequence shown here is derived from an EMBL/GenBank/DDBJ whole genome shotgun (WGS) entry which is preliminary data.</text>
</comment>
<name>A0A4Z2F1A4_9TELE</name>
<dbReference type="EMBL" id="SRLO01001853">
    <property type="protein sequence ID" value="TNN34987.1"/>
    <property type="molecule type" value="Genomic_DNA"/>
</dbReference>
<proteinExistence type="predicted"/>